<dbReference type="EMBL" id="VIFY01000208">
    <property type="protein sequence ID" value="TQB68541.1"/>
    <property type="molecule type" value="Genomic_DNA"/>
</dbReference>
<dbReference type="STRING" id="5098.A0A507QLM8"/>
<gene>
    <name evidence="3" type="ORF">MPDQ_003234</name>
</gene>
<feature type="region of interest" description="Disordered" evidence="1">
    <location>
        <begin position="596"/>
        <end position="726"/>
    </location>
</feature>
<evidence type="ECO:0000313" key="3">
    <source>
        <dbReference type="EMBL" id="TQB68541.1"/>
    </source>
</evidence>
<dbReference type="CDD" id="cd09917">
    <property type="entry name" value="F-box_SF"/>
    <property type="match status" value="1"/>
</dbReference>
<evidence type="ECO:0000256" key="1">
    <source>
        <dbReference type="SAM" id="MobiDB-lite"/>
    </source>
</evidence>
<evidence type="ECO:0000259" key="2">
    <source>
        <dbReference type="Pfam" id="PF12937"/>
    </source>
</evidence>
<proteinExistence type="predicted"/>
<dbReference type="InterPro" id="IPR001810">
    <property type="entry name" value="F-box_dom"/>
</dbReference>
<organism evidence="3 4">
    <name type="scientific">Monascus purpureus</name>
    <name type="common">Red mold</name>
    <name type="synonym">Monascus anka</name>
    <dbReference type="NCBI Taxonomy" id="5098"/>
    <lineage>
        <taxon>Eukaryota</taxon>
        <taxon>Fungi</taxon>
        <taxon>Dikarya</taxon>
        <taxon>Ascomycota</taxon>
        <taxon>Pezizomycotina</taxon>
        <taxon>Eurotiomycetes</taxon>
        <taxon>Eurotiomycetidae</taxon>
        <taxon>Eurotiales</taxon>
        <taxon>Aspergillaceae</taxon>
        <taxon>Monascus</taxon>
    </lineage>
</organism>
<comment type="caution">
    <text evidence="3">The sequence shown here is derived from an EMBL/GenBank/DDBJ whole genome shotgun (WGS) entry which is preliminary data.</text>
</comment>
<feature type="compositionally biased region" description="Polar residues" evidence="1">
    <location>
        <begin position="672"/>
        <end position="691"/>
    </location>
</feature>
<evidence type="ECO:0000313" key="4">
    <source>
        <dbReference type="Proteomes" id="UP000319663"/>
    </source>
</evidence>
<feature type="compositionally biased region" description="Basic and acidic residues" evidence="1">
    <location>
        <begin position="693"/>
        <end position="705"/>
    </location>
</feature>
<reference evidence="3 4" key="1">
    <citation type="submission" date="2019-06" db="EMBL/GenBank/DDBJ databases">
        <title>Wine fermentation using esterase from Monascus purpureus.</title>
        <authorList>
            <person name="Geng C."/>
            <person name="Zhang Y."/>
        </authorList>
    </citation>
    <scope>NUCLEOTIDE SEQUENCE [LARGE SCALE GENOMIC DNA]</scope>
    <source>
        <strain evidence="3">HQ1</strain>
    </source>
</reference>
<dbReference type="OrthoDB" id="5311681at2759"/>
<feature type="compositionally biased region" description="Polar residues" evidence="1">
    <location>
        <begin position="628"/>
        <end position="639"/>
    </location>
</feature>
<dbReference type="AlphaFoldDB" id="A0A507QLM8"/>
<sequence length="771" mass="85838">MAAVDRRLFDASIVDDKTSPAGGRASLMVLPLSLIAHIVSYLDDPGDLARLCRTSRVLNYMTLPQLYKTVVLTSYDKIRYRNDEPEGYGGVSPFSMGLDTLITRPFASLVQSLTLRGEWREPELKECAKLGKVPDSSMMLNIAVRAAVDRTRDLESFSWELNTKMLQTVYLGLSQLPKLTSLTIKFPSSRDPRPIIVIPPIPHLRYLKVTDIDPLCYPDDISTLLLKSRKLQELKMHWSPRMRNAQEPSVTLSDYFRKCVAAEKPLPIKKLSVQNFYAVHRDDMDRAIDNNTLEEFSSLNDPGSSGSYMSTFVDRTWPVNPPSGVIRLKCVRHDVICQRLCDFLGKVTGLERLYFVNSARDPNSPVNFPLRSSLLSAASSPMGYSAWSNFAREATSSGSSSPDAFTSVPNPQISLRDNYLNTVFTHHSATLRHLLLSSRWIIPGTLIARLVRSCPQLEQLGFATDFDTMDALPHLLPVLRELVAFRLLIPSGSDTPPHQSMSSGMPHRKASSYGPSAANWPRRPASVQCLADIMELDDAFLTEEISLKLSEENVPSKLQIIGLGWKAWKLIETYTAPPVSMGCHANFCGGPQPGSSHYPNSSMATTKTMQPESRNSGTLNVNGHYINENGSNTRSSSTAARPMDVANPPLHPIPGEGPIQAPSPLGKRTRNSETTTASPTNHNLPLNTYSNLYEKESVGNDDSTRPRKSHRTTTTSDSNTANAPMQTQMPTSMSTVLYNHNSNRMVKRRFKLVGWEVLRNWEIWSLDSQEL</sequence>
<feature type="region of interest" description="Disordered" evidence="1">
    <location>
        <begin position="494"/>
        <end position="519"/>
    </location>
</feature>
<dbReference type="SUPFAM" id="SSF81383">
    <property type="entry name" value="F-box domain"/>
    <property type="match status" value="1"/>
</dbReference>
<accession>A0A507QLM8</accession>
<dbReference type="InterPro" id="IPR036047">
    <property type="entry name" value="F-box-like_dom_sf"/>
</dbReference>
<keyword evidence="4" id="KW-1185">Reference proteome</keyword>
<feature type="domain" description="F-box" evidence="2">
    <location>
        <begin position="29"/>
        <end position="72"/>
    </location>
</feature>
<protein>
    <recommendedName>
        <fullName evidence="2">F-box domain-containing protein</fullName>
    </recommendedName>
</protein>
<feature type="compositionally biased region" description="Low complexity" evidence="1">
    <location>
        <begin position="712"/>
        <end position="723"/>
    </location>
</feature>
<dbReference type="Proteomes" id="UP000319663">
    <property type="component" value="Unassembled WGS sequence"/>
</dbReference>
<feature type="compositionally biased region" description="Polar residues" evidence="1">
    <location>
        <begin position="596"/>
        <end position="621"/>
    </location>
</feature>
<dbReference type="Pfam" id="PF12937">
    <property type="entry name" value="F-box-like"/>
    <property type="match status" value="1"/>
</dbReference>
<name>A0A507QLM8_MONPU</name>
<feature type="compositionally biased region" description="Polar residues" evidence="1">
    <location>
        <begin position="494"/>
        <end position="503"/>
    </location>
</feature>